<dbReference type="Proteomes" id="UP001190700">
    <property type="component" value="Unassembled WGS sequence"/>
</dbReference>
<evidence type="ECO:0000256" key="1">
    <source>
        <dbReference type="SAM" id="Coils"/>
    </source>
</evidence>
<organism evidence="3 4">
    <name type="scientific">Cymbomonas tetramitiformis</name>
    <dbReference type="NCBI Taxonomy" id="36881"/>
    <lineage>
        <taxon>Eukaryota</taxon>
        <taxon>Viridiplantae</taxon>
        <taxon>Chlorophyta</taxon>
        <taxon>Pyramimonadophyceae</taxon>
        <taxon>Pyramimonadales</taxon>
        <taxon>Pyramimonadaceae</taxon>
        <taxon>Cymbomonas</taxon>
    </lineage>
</organism>
<keyword evidence="1" id="KW-0175">Coiled coil</keyword>
<feature type="region of interest" description="Disordered" evidence="2">
    <location>
        <begin position="407"/>
        <end position="431"/>
    </location>
</feature>
<dbReference type="EMBL" id="LGRX02023380">
    <property type="protein sequence ID" value="KAK3254602.1"/>
    <property type="molecule type" value="Genomic_DNA"/>
</dbReference>
<evidence type="ECO:0000313" key="4">
    <source>
        <dbReference type="Proteomes" id="UP001190700"/>
    </source>
</evidence>
<comment type="caution">
    <text evidence="3">The sequence shown here is derived from an EMBL/GenBank/DDBJ whole genome shotgun (WGS) entry which is preliminary data.</text>
</comment>
<sequence length="1266" mass="138888">MLKAELDGMLANLEGSKKGKFISDVSLMMKAAASRHSSEKETLMLTKEHDELMKQNETQQMQNEALALKVAEYEAEIERLKNLLVDQKDLTHKKEMESLVLEQKLRDRDSDCRARDSLIDEKKKVQDGLQNQLLQAQSQERLQLMPWAVHRPVVETCWASEIVHGSWALNLPPNTEVELPAKLAYSGYPVDVPGGSEAILPEGKELRVAFPPYSVLTFAKDVFFEEITVPSGTTIITDAKAAGPLHMTVPPGTRIIPPGNDLDHKLRLLEPSSEPDSAEASAASADDEIYFAPAGVPSAITAPAGSMLEMPMGVRSQLRVPSGCQYIFQMGQKRHLTVPGQSHIRLRDGGDGVLLLPPETCIRLPPADADHRSWNVFLPSDSIATVPKTPATSASLVNITVPNRTRIDGPEEGLGSASVPMGSKDFKNTSGIPLTTEVGPGSVIRLPEPPSSLPQDVAARMHVLGHECVGVALSAMEPSAAASALSDDGLDAEFVAACLTQARPDAINTIIRRVQIEKLRSIFLCLTPSEAGVLLAGYPSNQLRKVLDDLQLGRSMMPEVFEAVVEATTQFHNATMLMNGHVWQVQEATKAVMQLEPRASARLLAGTSAFKAASVLVNSSGHGFRKSAEWAEEIASHATLMHSLGVPYKHLNIKRAGLLQDLADAKNDLDLHKRASALMDHFLDGYGVACTLTRVDESTLLGLEAGMKEICEIPVTPRQGNTRGSSPSPSRSQIRVKSRRTVLASTDVSDMKMSKEDHLEVVASTEDVSWGSAHTVDPRLGMSVQMDSCMLIEYQEEALQKNSVVYRGSLMLVPVVLPDGTKWGAISHIMPSVASQHLLNGSLRRPSVNSQPKALECLLLMAMALRKCVCAILTATRKSVAWHQANNDAIAKELATAKNLAEVEKRDALVKMLTGLNEMKRQLSKEINGPAVLQMLQEIKGYSNPPYSVAKTLTALMVILNFHGFEQYLGETLCAFPAEDELGPLWAFTRNNIQLSTRHPDNIIRILTHESKENGEPHADDDAAASMRLQAAQKMVETVDKAILTKASKAAVVLYDWIQTAIKHHAVEKELLQLEPEITEEEEEEIKVEGIDKEAKAIMNIGRRAHGIMAHFCITCVLDLRMASLREYGQTGRTDGISAQPLLDTRGDAREFTILDAEGIEFCTRRFGANDTLRELRLFVIKFSAPLPWITPANANFFKYFRFPQVDVSDEHDANADEYLQLHDYRIHLPGSTVRPGEAERGYTPFALLSIAQVRHNHPSSSANTI</sequence>
<reference evidence="3 4" key="1">
    <citation type="journal article" date="2015" name="Genome Biol. Evol.">
        <title>Comparative Genomics of a Bacterivorous Green Alga Reveals Evolutionary Causalities and Consequences of Phago-Mixotrophic Mode of Nutrition.</title>
        <authorList>
            <person name="Burns J.A."/>
            <person name="Paasch A."/>
            <person name="Narechania A."/>
            <person name="Kim E."/>
        </authorList>
    </citation>
    <scope>NUCLEOTIDE SEQUENCE [LARGE SCALE GENOMIC DNA]</scope>
    <source>
        <strain evidence="3 4">PLY_AMNH</strain>
    </source>
</reference>
<keyword evidence="4" id="KW-1185">Reference proteome</keyword>
<proteinExistence type="predicted"/>
<protein>
    <submittedName>
        <fullName evidence="3">Uncharacterized protein</fullName>
    </submittedName>
</protein>
<feature type="compositionally biased region" description="Polar residues" evidence="2">
    <location>
        <begin position="718"/>
        <end position="733"/>
    </location>
</feature>
<feature type="coiled-coil region" evidence="1">
    <location>
        <begin position="648"/>
        <end position="675"/>
    </location>
</feature>
<feature type="region of interest" description="Disordered" evidence="2">
    <location>
        <begin position="714"/>
        <end position="739"/>
    </location>
</feature>
<accession>A0AAE0F7N8</accession>
<dbReference type="AlphaFoldDB" id="A0AAE0F7N8"/>
<name>A0AAE0F7N8_9CHLO</name>
<feature type="coiled-coil region" evidence="1">
    <location>
        <begin position="56"/>
        <end position="90"/>
    </location>
</feature>
<evidence type="ECO:0000313" key="3">
    <source>
        <dbReference type="EMBL" id="KAK3254602.1"/>
    </source>
</evidence>
<dbReference type="Gene3D" id="1.20.920.20">
    <property type="match status" value="1"/>
</dbReference>
<gene>
    <name evidence="3" type="ORF">CYMTET_36186</name>
</gene>
<evidence type="ECO:0000256" key="2">
    <source>
        <dbReference type="SAM" id="MobiDB-lite"/>
    </source>
</evidence>